<comment type="subcellular location">
    <subcellularLocation>
        <location evidence="1">Endoplasmic reticulum</location>
    </subcellularLocation>
</comment>
<reference key="2">
    <citation type="submission" date="2011-08" db="EMBL/GenBank/DDBJ databases">
        <title>Genome sequence of Naumovozyma castellii.</title>
        <authorList>
            <person name="Gordon J.L."/>
            <person name="Armisen D."/>
            <person name="Proux-Wera E."/>
            <person name="OhEigeartaigh S.S."/>
            <person name="Byrne K.P."/>
            <person name="Wolfe K.H."/>
        </authorList>
    </citation>
    <scope>NUCLEOTIDE SEQUENCE</scope>
    <source>
        <strain>Type strain:CBS 4309</strain>
    </source>
</reference>
<organism evidence="6 7">
    <name type="scientific">Naumovozyma castellii</name>
    <name type="common">Yeast</name>
    <name type="synonym">Saccharomyces castellii</name>
    <dbReference type="NCBI Taxonomy" id="27288"/>
    <lineage>
        <taxon>Eukaryota</taxon>
        <taxon>Fungi</taxon>
        <taxon>Dikarya</taxon>
        <taxon>Ascomycota</taxon>
        <taxon>Saccharomycotina</taxon>
        <taxon>Saccharomycetes</taxon>
        <taxon>Saccharomycetales</taxon>
        <taxon>Saccharomycetaceae</taxon>
        <taxon>Naumovozyma</taxon>
    </lineage>
</organism>
<dbReference type="InParanoid" id="G0VKY9"/>
<accession>G0VKY9</accession>
<feature type="domain" description="Sec39" evidence="5">
    <location>
        <begin position="7"/>
        <end position="664"/>
    </location>
</feature>
<dbReference type="PANTHER" id="PTHR40787">
    <property type="entry name" value="SECRETED PROTEIN"/>
    <property type="match status" value="1"/>
</dbReference>
<dbReference type="OMA" id="KFVDPNW"/>
<proteinExistence type="predicted"/>
<dbReference type="RefSeq" id="XP_003678515.1">
    <property type="nucleotide sequence ID" value="XM_003678467.1"/>
</dbReference>
<dbReference type="GO" id="GO:0006890">
    <property type="term" value="P:retrograde vesicle-mediated transport, Golgi to endoplasmic reticulum"/>
    <property type="evidence" value="ECO:0007669"/>
    <property type="project" value="EnsemblFungi"/>
</dbReference>
<dbReference type="KEGG" id="ncs:NCAS_0J01980"/>
<dbReference type="HOGENOM" id="CLU_389403_0_0_1"/>
<evidence type="ECO:0000313" key="6">
    <source>
        <dbReference type="EMBL" id="CCC72177.1"/>
    </source>
</evidence>
<dbReference type="GO" id="GO:0015031">
    <property type="term" value="P:protein transport"/>
    <property type="evidence" value="ECO:0007669"/>
    <property type="project" value="UniProtKB-KW"/>
</dbReference>
<keyword evidence="4" id="KW-0653">Protein transport</keyword>
<evidence type="ECO:0000256" key="3">
    <source>
        <dbReference type="ARBA" id="ARBA00022824"/>
    </source>
</evidence>
<name>G0VKY9_NAUCA</name>
<keyword evidence="7" id="KW-1185">Reference proteome</keyword>
<dbReference type="FunCoup" id="G0VKY9">
    <property type="interactions" value="59"/>
</dbReference>
<dbReference type="OrthoDB" id="342024at2759"/>
<evidence type="ECO:0000313" key="7">
    <source>
        <dbReference type="Proteomes" id="UP000001640"/>
    </source>
</evidence>
<gene>
    <name evidence="6" type="primary">NCAS0J01980</name>
    <name evidence="6" type="ordered locus">NCAS_0J01980</name>
</gene>
<reference evidence="6 7" key="1">
    <citation type="journal article" date="2011" name="Proc. Natl. Acad. Sci. U.S.A.">
        <title>Evolutionary erosion of yeast sex chromosomes by mating-type switching accidents.</title>
        <authorList>
            <person name="Gordon J.L."/>
            <person name="Armisen D."/>
            <person name="Proux-Wera E."/>
            <person name="Oheigeartaigh S.S."/>
            <person name="Byrne K.P."/>
            <person name="Wolfe K.H."/>
        </authorList>
    </citation>
    <scope>NUCLEOTIDE SEQUENCE [LARGE SCALE GENOMIC DNA]</scope>
    <source>
        <strain evidence="7">ATCC 76901 / BCRC 22586 / CBS 4309 / NBRC 1992 / NRRL Y-12630</strain>
    </source>
</reference>
<dbReference type="Pfam" id="PF08314">
    <property type="entry name" value="Sec39"/>
    <property type="match status" value="1"/>
</dbReference>
<sequence length="666" mass="77218">MFADQLYLLACLFASRADSENLIRVLHHVEYSMKFVKIVCILWPELSDPLSLRFLFNHQKDAQVKPMTDEELVVSLLEKDSMLIPMVEINNETVSNRRQQLEQFINSKWDSLTSINDIDTSSSSSSISWLSKRILLCNDSYPGDVFFYEPLWNLLIKDGVVSEKDRLFQWIKGIIIPLHSISIRTHAMTKIIDFEKMNATVTFPLILDGKIFHELIPYLDFTNLSNEFIENYFTNENFLLATVQNYDIFRNIFFAFSNETSKSNFDKVCGNVANILFENSSNLLNFKSLEELKNILNRIPKDTPIAKYDITVADVTEYIRYMEVMLSNYSLKEVYTISQEEESAQLAHFASSCKEELMAALNNNEESTLSQKLNSLYTLSNASSSVFNRLSTKIQQSILLETVLDMGQFDILHEFMSEYGSNLETDLLEKYFWKFFNNATNGSCKRAEMIKSQKTLNLLLKQDAKKYERLQSLLDVADEISRYSMNLGRGIIFKPSNILDFQEDPYQLISTLLELNSSLYKDILVTFTILKKLYTALEKSSLRSTNFDYEYDKLLIIHIDHALVNMDFPFAFNMTKELLEREMKSENDDLIRDHWLTIFQVGKFVDPNWLDNEIPTEILMSQMEVLAELLNVCPVEEIEIITSHWSGLELELSARDLVKDKYSLAS</sequence>
<dbReference type="Proteomes" id="UP000001640">
    <property type="component" value="Chromosome 10"/>
</dbReference>
<dbReference type="PANTHER" id="PTHR40787:SF3">
    <property type="entry name" value="PROTEIN TRANSPORT PROTEIN SEC39"/>
    <property type="match status" value="1"/>
</dbReference>
<dbReference type="GO" id="GO:0070939">
    <property type="term" value="C:Dsl1/NZR complex"/>
    <property type="evidence" value="ECO:0007669"/>
    <property type="project" value="EnsemblFungi"/>
</dbReference>
<protein>
    <recommendedName>
        <fullName evidence="5">Sec39 domain-containing protein</fullName>
    </recommendedName>
</protein>
<evidence type="ECO:0000256" key="1">
    <source>
        <dbReference type="ARBA" id="ARBA00004240"/>
    </source>
</evidence>
<keyword evidence="3" id="KW-0256">Endoplasmic reticulum</keyword>
<dbReference type="GO" id="GO:0032581">
    <property type="term" value="P:ER-dependent peroxisome organization"/>
    <property type="evidence" value="ECO:0007669"/>
    <property type="project" value="EnsemblFungi"/>
</dbReference>
<dbReference type="AlphaFoldDB" id="G0VKY9"/>
<evidence type="ECO:0000259" key="5">
    <source>
        <dbReference type="Pfam" id="PF08314"/>
    </source>
</evidence>
<dbReference type="eggNOG" id="ENOG502RS0W">
    <property type="taxonomic scope" value="Eukaryota"/>
</dbReference>
<evidence type="ECO:0000256" key="2">
    <source>
        <dbReference type="ARBA" id="ARBA00022448"/>
    </source>
</evidence>
<dbReference type="EMBL" id="HE576761">
    <property type="protein sequence ID" value="CCC72177.1"/>
    <property type="molecule type" value="Genomic_DNA"/>
</dbReference>
<dbReference type="GO" id="GO:0005635">
    <property type="term" value="C:nuclear envelope"/>
    <property type="evidence" value="ECO:0007669"/>
    <property type="project" value="EnsemblFungi"/>
</dbReference>
<keyword evidence="2" id="KW-0813">Transport</keyword>
<evidence type="ECO:0000256" key="4">
    <source>
        <dbReference type="ARBA" id="ARBA00022927"/>
    </source>
</evidence>
<dbReference type="GO" id="GO:0005789">
    <property type="term" value="C:endoplasmic reticulum membrane"/>
    <property type="evidence" value="ECO:0007669"/>
    <property type="project" value="EnsemblFungi"/>
</dbReference>
<dbReference type="InterPro" id="IPR013244">
    <property type="entry name" value="Sec39_domain"/>
</dbReference>
<dbReference type="GeneID" id="96905874"/>